<dbReference type="InterPro" id="IPR038579">
    <property type="entry name" value="Ribosomal_eS21_sf"/>
</dbReference>
<dbReference type="KEGG" id="ehx:EMIHUDRAFT_76734"/>
<dbReference type="PANTHER" id="PTHR10442">
    <property type="entry name" value="40S RIBOSOMAL PROTEIN S21"/>
    <property type="match status" value="1"/>
</dbReference>
<dbReference type="OMA" id="GESDACM"/>
<evidence type="ECO:0000313" key="6">
    <source>
        <dbReference type="Proteomes" id="UP000013827"/>
    </source>
</evidence>
<dbReference type="eggNOG" id="KOG3486">
    <property type="taxonomic scope" value="Eukaryota"/>
</dbReference>
<dbReference type="AlphaFoldDB" id="A0A0D3IL98"/>
<dbReference type="GO" id="GO:0005840">
    <property type="term" value="C:ribosome"/>
    <property type="evidence" value="ECO:0007669"/>
    <property type="project" value="UniProtKB-KW"/>
</dbReference>
<evidence type="ECO:0000313" key="5">
    <source>
        <dbReference type="EnsemblProtists" id="EOD12033"/>
    </source>
</evidence>
<accession>A0A0D3IL98</accession>
<evidence type="ECO:0000256" key="1">
    <source>
        <dbReference type="ARBA" id="ARBA00010228"/>
    </source>
</evidence>
<keyword evidence="3 4" id="KW-0687">Ribonucleoprotein</keyword>
<name>A0A0D3IL98_EMIH1</name>
<sequence>MHNSDGVNIDLYIPRKCTATNRLISAKDKASVQLNIGHVSADGVYTGEYTPMALCGFIRSQGEADGEIDRKFTKVIAENKANGIDI</sequence>
<evidence type="ECO:0000256" key="4">
    <source>
        <dbReference type="PIRNR" id="PIRNR002148"/>
    </source>
</evidence>
<protein>
    <recommendedName>
        <fullName evidence="4">40S ribosomal protein S21</fullName>
    </recommendedName>
</protein>
<reference evidence="5" key="2">
    <citation type="submission" date="2024-10" db="UniProtKB">
        <authorList>
            <consortium name="EnsemblProtists"/>
        </authorList>
    </citation>
    <scope>IDENTIFICATION</scope>
</reference>
<dbReference type="GO" id="GO:1990904">
    <property type="term" value="C:ribonucleoprotein complex"/>
    <property type="evidence" value="ECO:0007669"/>
    <property type="project" value="UniProtKB-KW"/>
</dbReference>
<dbReference type="PIRSF" id="PIRSF002148">
    <property type="entry name" value="Ribosomal_S21e"/>
    <property type="match status" value="1"/>
</dbReference>
<dbReference type="GeneID" id="17258180"/>
<dbReference type="Pfam" id="PF01249">
    <property type="entry name" value="Ribosomal_S21e"/>
    <property type="match status" value="1"/>
</dbReference>
<dbReference type="HOGENOM" id="CLU_167122_2_0_1"/>
<dbReference type="STRING" id="2903.R1BPS5"/>
<dbReference type="Proteomes" id="UP000013827">
    <property type="component" value="Unassembled WGS sequence"/>
</dbReference>
<keyword evidence="6" id="KW-1185">Reference proteome</keyword>
<organism evidence="5 6">
    <name type="scientific">Emiliania huxleyi (strain CCMP1516)</name>
    <dbReference type="NCBI Taxonomy" id="280463"/>
    <lineage>
        <taxon>Eukaryota</taxon>
        <taxon>Haptista</taxon>
        <taxon>Haptophyta</taxon>
        <taxon>Prymnesiophyceae</taxon>
        <taxon>Isochrysidales</taxon>
        <taxon>Noelaerhabdaceae</taxon>
        <taxon>Emiliania</taxon>
    </lineage>
</organism>
<dbReference type="PaxDb" id="2903-EOD12033"/>
<dbReference type="InterPro" id="IPR001931">
    <property type="entry name" value="Ribosomal_eS21"/>
</dbReference>
<dbReference type="RefSeq" id="XP_005764462.1">
    <property type="nucleotide sequence ID" value="XM_005764405.1"/>
</dbReference>
<reference evidence="6" key="1">
    <citation type="journal article" date="2013" name="Nature">
        <title>Pan genome of the phytoplankton Emiliania underpins its global distribution.</title>
        <authorList>
            <person name="Read B.A."/>
            <person name="Kegel J."/>
            <person name="Klute M.J."/>
            <person name="Kuo A."/>
            <person name="Lefebvre S.C."/>
            <person name="Maumus F."/>
            <person name="Mayer C."/>
            <person name="Miller J."/>
            <person name="Monier A."/>
            <person name="Salamov A."/>
            <person name="Young J."/>
            <person name="Aguilar M."/>
            <person name="Claverie J.M."/>
            <person name="Frickenhaus S."/>
            <person name="Gonzalez K."/>
            <person name="Herman E.K."/>
            <person name="Lin Y.C."/>
            <person name="Napier J."/>
            <person name="Ogata H."/>
            <person name="Sarno A.F."/>
            <person name="Shmutz J."/>
            <person name="Schroeder D."/>
            <person name="de Vargas C."/>
            <person name="Verret F."/>
            <person name="von Dassow P."/>
            <person name="Valentin K."/>
            <person name="Van de Peer Y."/>
            <person name="Wheeler G."/>
            <person name="Dacks J.B."/>
            <person name="Delwiche C.F."/>
            <person name="Dyhrman S.T."/>
            <person name="Glockner G."/>
            <person name="John U."/>
            <person name="Richards T."/>
            <person name="Worden A.Z."/>
            <person name="Zhang X."/>
            <person name="Grigoriev I.V."/>
            <person name="Allen A.E."/>
            <person name="Bidle K."/>
            <person name="Borodovsky M."/>
            <person name="Bowler C."/>
            <person name="Brownlee C."/>
            <person name="Cock J.M."/>
            <person name="Elias M."/>
            <person name="Gladyshev V.N."/>
            <person name="Groth M."/>
            <person name="Guda C."/>
            <person name="Hadaegh A."/>
            <person name="Iglesias-Rodriguez M.D."/>
            <person name="Jenkins J."/>
            <person name="Jones B.M."/>
            <person name="Lawson T."/>
            <person name="Leese F."/>
            <person name="Lindquist E."/>
            <person name="Lobanov A."/>
            <person name="Lomsadze A."/>
            <person name="Malik S.B."/>
            <person name="Marsh M.E."/>
            <person name="Mackinder L."/>
            <person name="Mock T."/>
            <person name="Mueller-Roeber B."/>
            <person name="Pagarete A."/>
            <person name="Parker M."/>
            <person name="Probert I."/>
            <person name="Quesneville H."/>
            <person name="Raines C."/>
            <person name="Rensing S.A."/>
            <person name="Riano-Pachon D.M."/>
            <person name="Richier S."/>
            <person name="Rokitta S."/>
            <person name="Shiraiwa Y."/>
            <person name="Soanes D.M."/>
            <person name="van der Giezen M."/>
            <person name="Wahlund T.M."/>
            <person name="Williams B."/>
            <person name="Wilson W."/>
            <person name="Wolfe G."/>
            <person name="Wurch L.L."/>
        </authorList>
    </citation>
    <scope>NUCLEOTIDE SEQUENCE</scope>
</reference>
<evidence type="ECO:0000256" key="2">
    <source>
        <dbReference type="ARBA" id="ARBA00022980"/>
    </source>
</evidence>
<dbReference type="GO" id="GO:0003735">
    <property type="term" value="F:structural constituent of ribosome"/>
    <property type="evidence" value="ECO:0007669"/>
    <property type="project" value="InterPro"/>
</dbReference>
<dbReference type="GO" id="GO:0006412">
    <property type="term" value="P:translation"/>
    <property type="evidence" value="ECO:0007669"/>
    <property type="project" value="InterPro"/>
</dbReference>
<proteinExistence type="inferred from homology"/>
<dbReference type="EnsemblProtists" id="EOD12033">
    <property type="protein sequence ID" value="EOD12033"/>
    <property type="gene ID" value="EMIHUDRAFT_76734"/>
</dbReference>
<keyword evidence="2 4" id="KW-0689">Ribosomal protein</keyword>
<evidence type="ECO:0000256" key="3">
    <source>
        <dbReference type="ARBA" id="ARBA00023274"/>
    </source>
</evidence>
<comment type="similarity">
    <text evidence="1 4">Belongs to the eukaryotic ribosomal protein eS21 family.</text>
</comment>
<dbReference type="Gene3D" id="3.30.1230.20">
    <property type="match status" value="1"/>
</dbReference>